<evidence type="ECO:0000256" key="9">
    <source>
        <dbReference type="SAM" id="Phobius"/>
    </source>
</evidence>
<evidence type="ECO:0000259" key="12">
    <source>
        <dbReference type="PROSITE" id="PS50929"/>
    </source>
</evidence>
<dbReference type="SUPFAM" id="SSF52540">
    <property type="entry name" value="P-loop containing nucleoside triphosphate hydrolases"/>
    <property type="match status" value="2"/>
</dbReference>
<dbReference type="Pfam" id="PF00005">
    <property type="entry name" value="ABC_tran"/>
    <property type="match status" value="2"/>
</dbReference>
<accession>Q0CBB6</accession>
<evidence type="ECO:0000256" key="1">
    <source>
        <dbReference type="ARBA" id="ARBA00004141"/>
    </source>
</evidence>
<feature type="chain" id="PRO_5004169952" evidence="10">
    <location>
        <begin position="24"/>
        <end position="1222"/>
    </location>
</feature>
<feature type="transmembrane region" description="Helical" evidence="9">
    <location>
        <begin position="785"/>
        <end position="803"/>
    </location>
</feature>
<dbReference type="GO" id="GO:0140359">
    <property type="term" value="F:ABC-type transporter activity"/>
    <property type="evidence" value="ECO:0007669"/>
    <property type="project" value="InterPro"/>
</dbReference>
<keyword evidence="4" id="KW-0547">Nucleotide-binding</keyword>
<feature type="transmembrane region" description="Helical" evidence="9">
    <location>
        <begin position="864"/>
        <end position="888"/>
    </location>
</feature>
<dbReference type="Proteomes" id="UP000007963">
    <property type="component" value="Unassembled WGS sequence"/>
</dbReference>
<dbReference type="Gene3D" id="1.20.1560.10">
    <property type="entry name" value="ABC transporter type 1, transmembrane domain"/>
    <property type="match status" value="1"/>
</dbReference>
<dbReference type="InterPro" id="IPR027417">
    <property type="entry name" value="P-loop_NTPase"/>
</dbReference>
<evidence type="ECO:0000256" key="3">
    <source>
        <dbReference type="ARBA" id="ARBA00022692"/>
    </source>
</evidence>
<feature type="domain" description="ABC transmembrane type-1" evidence="12">
    <location>
        <begin position="58"/>
        <end position="291"/>
    </location>
</feature>
<dbReference type="InterPro" id="IPR011527">
    <property type="entry name" value="ABC1_TM_dom"/>
</dbReference>
<dbReference type="OrthoDB" id="6500128at2759"/>
<evidence type="ECO:0000313" key="13">
    <source>
        <dbReference type="EMBL" id="EAU30155.1"/>
    </source>
</evidence>
<keyword evidence="10" id="KW-0732">Signal</keyword>
<keyword evidence="6 9" id="KW-1133">Transmembrane helix</keyword>
<dbReference type="HOGENOM" id="CLU_000604_17_8_1"/>
<dbReference type="RefSeq" id="XP_001217640.1">
    <property type="nucleotide sequence ID" value="XM_001217639.1"/>
</dbReference>
<gene>
    <name evidence="13" type="ORF">ATEG_09018</name>
</gene>
<dbReference type="GO" id="GO:0016020">
    <property type="term" value="C:membrane"/>
    <property type="evidence" value="ECO:0007669"/>
    <property type="project" value="UniProtKB-SubCell"/>
</dbReference>
<evidence type="ECO:0000256" key="5">
    <source>
        <dbReference type="ARBA" id="ARBA00022840"/>
    </source>
</evidence>
<feature type="transmembrane region" description="Helical" evidence="9">
    <location>
        <begin position="268"/>
        <end position="289"/>
    </location>
</feature>
<dbReference type="CDD" id="cd03249">
    <property type="entry name" value="ABC_MTABC3_MDL1_MDL2"/>
    <property type="match status" value="1"/>
</dbReference>
<dbReference type="InterPro" id="IPR003439">
    <property type="entry name" value="ABC_transporter-like_ATP-bd"/>
</dbReference>
<sequence length="1222" mass="134034">MILGLCCAMGSGVALPLMNIVFGNQVGTLNQYSTPRSTLQEQHFRQTINRNRYKTVPGFVLTYFSMVTFRLISLKASATLRIEYLESLFSLPISRLDEISSGTVTHAITSLSNQIQQSVSDKLAMLFQSFALLVAAYAIAFRYSWALTLVVSSAILFVLLGFSVTVPFFIKAQHRVEEADQKHASVAADVLASVRTVFSLGAEASLARKYSAWIMEAKQRGAKVSIVSGIHLGLLFFAMYASFGLAFWFGLKLFRDGNIDNVNTVITVFFSVLLVVTVLGNIASPLMIISQAIGASRSFFDVIDSRVSPATGAIGFDPYNPGDITFNGVSFVYPTRPKSQVLRKFHARFEQGKTTALVGPSGSGKSTVVALLERWYDLKASTDGKTMEMIEGEIQVGGVSIDRLDLQWWRSQIGLVQQEPVLFNTTIMENISMGLAGTQWEGSAESVKQEMVLTASKEAFADDFIQRLPQGYSTLVGEGGISLSGGQRQRIAIARCIVRQPSILILDEATSSIDVHSERIVQKALERVLKNRTTILIAHRLSTVRKADHIIVIKDGINLEEGSHNELMAAGGVYSSLVHAQELRDIPNSGSDILKDQESSCHLLAEKEESVTTTPTDSAKNDHQAPFDDRGKPGSKHKPPNNVLLRILKEQQQNWVLYILVLCGALGASSAFALQSWLFAQLVQVFQYTGDRLVSAANFWALMFFVMALAMAGFYLLVGYCSNRISLSISWFDREENSSGTLTSRLSTDPQQLQSLFGVSGTFPLISILSVIGCIAISFSFGPKLAAVAFCAGTPFLFLGAFARIRYEMKFEAINTEVYAESSQFASEAIRAFRTITSLNMEKAILRRYSTLVTQQRRRAMRKAWYATLIFAFADSFELCSIALTFWYGGRLLASHEYDVVSFLVVYVAIIQGGQSAGQFLSFGPNIAQASASGQRILGLRHAPGLVANPLSTELMPSDDADTDTSVQLRRVSFNYSSRDAPIYDGLSLKIGSGQFAAIVGPSGCGKSTIISLLERFYQVSSGEILFGNKNIDSIELSSYRSSLALVSQEPQLFDGTIRDNLLLGQAGSPAVTESQMIQACQDAEIHDFILSLPEGYNTALGVNAQAALSGGQKQRICIARALIRKPRLLLLDEATSSLDSQSERLVQAALERLAKKQDMTIIAVAHRVATIQKANRIFVLGREPQDKCTRLLESGTHEELILKQGVYWEMCRAQTLDEAIE</sequence>
<feature type="transmembrane region" description="Helical" evidence="9">
    <location>
        <begin position="55"/>
        <end position="72"/>
    </location>
</feature>
<dbReference type="AlphaFoldDB" id="Q0CBB6"/>
<dbReference type="CDD" id="cd18577">
    <property type="entry name" value="ABC_6TM_Pgp_ABCB1_D1_like"/>
    <property type="match status" value="1"/>
</dbReference>
<dbReference type="PANTHER" id="PTHR24221:SF213">
    <property type="entry name" value="ABC MULTIDRUG TRANSPORTER (EUROFUNG)"/>
    <property type="match status" value="1"/>
</dbReference>
<dbReference type="GO" id="GO:0016887">
    <property type="term" value="F:ATP hydrolysis activity"/>
    <property type="evidence" value="ECO:0007669"/>
    <property type="project" value="InterPro"/>
</dbReference>
<feature type="transmembrane region" description="Helical" evidence="9">
    <location>
        <begin position="655"/>
        <end position="679"/>
    </location>
</feature>
<dbReference type="CDD" id="cd18578">
    <property type="entry name" value="ABC_6TM_Pgp_ABCB1_D2_like"/>
    <property type="match status" value="1"/>
</dbReference>
<evidence type="ECO:0000259" key="11">
    <source>
        <dbReference type="PROSITE" id="PS50893"/>
    </source>
</evidence>
<feature type="transmembrane region" description="Helical" evidence="9">
    <location>
        <begin position="699"/>
        <end position="718"/>
    </location>
</feature>
<dbReference type="STRING" id="341663.Q0CBB6"/>
<dbReference type="Pfam" id="PF00664">
    <property type="entry name" value="ABC_membrane"/>
    <property type="match status" value="2"/>
</dbReference>
<evidence type="ECO:0000256" key="10">
    <source>
        <dbReference type="SAM" id="SignalP"/>
    </source>
</evidence>
<dbReference type="eggNOG" id="KOG0055">
    <property type="taxonomic scope" value="Eukaryota"/>
</dbReference>
<feature type="domain" description="ABC transporter" evidence="11">
    <location>
        <begin position="324"/>
        <end position="580"/>
    </location>
</feature>
<feature type="transmembrane region" description="Helical" evidence="9">
    <location>
        <begin position="224"/>
        <end position="248"/>
    </location>
</feature>
<feature type="domain" description="ABC transmembrane type-1" evidence="12">
    <location>
        <begin position="659"/>
        <end position="929"/>
    </location>
</feature>
<keyword evidence="3 9" id="KW-0812">Transmembrane</keyword>
<protein>
    <submittedName>
        <fullName evidence="13">Uncharacterized protein</fullName>
    </submittedName>
</protein>
<dbReference type="SUPFAM" id="SSF90123">
    <property type="entry name" value="ABC transporter transmembrane region"/>
    <property type="match status" value="2"/>
</dbReference>
<dbReference type="PROSITE" id="PS50929">
    <property type="entry name" value="ABC_TM1F"/>
    <property type="match status" value="2"/>
</dbReference>
<organism evidence="13 14">
    <name type="scientific">Aspergillus terreus (strain NIH 2624 / FGSC A1156)</name>
    <dbReference type="NCBI Taxonomy" id="341663"/>
    <lineage>
        <taxon>Eukaryota</taxon>
        <taxon>Fungi</taxon>
        <taxon>Dikarya</taxon>
        <taxon>Ascomycota</taxon>
        <taxon>Pezizomycotina</taxon>
        <taxon>Eurotiomycetes</taxon>
        <taxon>Eurotiomycetidae</taxon>
        <taxon>Eurotiales</taxon>
        <taxon>Aspergillaceae</taxon>
        <taxon>Aspergillus</taxon>
        <taxon>Aspergillus subgen. Circumdati</taxon>
    </lineage>
</organism>
<dbReference type="PANTHER" id="PTHR24221">
    <property type="entry name" value="ATP-BINDING CASSETTE SUB-FAMILY B"/>
    <property type="match status" value="1"/>
</dbReference>
<evidence type="ECO:0000256" key="6">
    <source>
        <dbReference type="ARBA" id="ARBA00022989"/>
    </source>
</evidence>
<keyword evidence="7 9" id="KW-0472">Membrane</keyword>
<dbReference type="FunFam" id="3.40.50.300:FF:000913">
    <property type="entry name" value="ABC multidrug transporter SitT"/>
    <property type="match status" value="1"/>
</dbReference>
<reference evidence="14" key="1">
    <citation type="submission" date="2005-09" db="EMBL/GenBank/DDBJ databases">
        <title>Annotation of the Aspergillus terreus NIH2624 genome.</title>
        <authorList>
            <person name="Birren B.W."/>
            <person name="Lander E.S."/>
            <person name="Galagan J.E."/>
            <person name="Nusbaum C."/>
            <person name="Devon K."/>
            <person name="Henn M."/>
            <person name="Ma L.-J."/>
            <person name="Jaffe D.B."/>
            <person name="Butler J."/>
            <person name="Alvarez P."/>
            <person name="Gnerre S."/>
            <person name="Grabherr M."/>
            <person name="Kleber M."/>
            <person name="Mauceli E.W."/>
            <person name="Brockman W."/>
            <person name="Rounsley S."/>
            <person name="Young S.K."/>
            <person name="LaButti K."/>
            <person name="Pushparaj V."/>
            <person name="DeCaprio D."/>
            <person name="Crawford M."/>
            <person name="Koehrsen M."/>
            <person name="Engels R."/>
            <person name="Montgomery P."/>
            <person name="Pearson M."/>
            <person name="Howarth C."/>
            <person name="Larson L."/>
            <person name="Luoma S."/>
            <person name="White J."/>
            <person name="Alvarado L."/>
            <person name="Kodira C.D."/>
            <person name="Zeng Q."/>
            <person name="Oleary S."/>
            <person name="Yandava C."/>
            <person name="Denning D.W."/>
            <person name="Nierman W.C."/>
            <person name="Milne T."/>
            <person name="Madden K."/>
        </authorList>
    </citation>
    <scope>NUCLEOTIDE SEQUENCE [LARGE SCALE GENOMIC DNA]</scope>
    <source>
        <strain evidence="14">NIH 2624 / FGSC A1156</strain>
    </source>
</reference>
<dbReference type="OMA" id="NIEAGSH"/>
<proteinExistence type="inferred from homology"/>
<dbReference type="PROSITE" id="PS50893">
    <property type="entry name" value="ABC_TRANSPORTER_2"/>
    <property type="match status" value="2"/>
</dbReference>
<feature type="signal peptide" evidence="10">
    <location>
        <begin position="1"/>
        <end position="23"/>
    </location>
</feature>
<feature type="region of interest" description="Disordered" evidence="8">
    <location>
        <begin position="608"/>
        <end position="638"/>
    </location>
</feature>
<feature type="domain" description="ABC transporter" evidence="11">
    <location>
        <begin position="967"/>
        <end position="1214"/>
    </location>
</feature>
<dbReference type="InterPro" id="IPR036640">
    <property type="entry name" value="ABC1_TM_sf"/>
</dbReference>
<dbReference type="GO" id="GO:0005524">
    <property type="term" value="F:ATP binding"/>
    <property type="evidence" value="ECO:0007669"/>
    <property type="project" value="UniProtKB-KW"/>
</dbReference>
<feature type="transmembrane region" description="Helical" evidence="9">
    <location>
        <begin position="755"/>
        <end position="779"/>
    </location>
</feature>
<evidence type="ECO:0000256" key="2">
    <source>
        <dbReference type="ARBA" id="ARBA00007577"/>
    </source>
</evidence>
<comment type="subcellular location">
    <subcellularLocation>
        <location evidence="1">Membrane</location>
        <topology evidence="1">Multi-pass membrane protein</topology>
    </subcellularLocation>
</comment>
<dbReference type="EMBL" id="CH476607">
    <property type="protein sequence ID" value="EAU30155.1"/>
    <property type="molecule type" value="Genomic_DNA"/>
</dbReference>
<evidence type="ECO:0000256" key="8">
    <source>
        <dbReference type="SAM" id="MobiDB-lite"/>
    </source>
</evidence>
<dbReference type="FunFam" id="3.40.50.300:FF:001797">
    <property type="entry name" value="ABC transporter, putative"/>
    <property type="match status" value="1"/>
</dbReference>
<keyword evidence="5" id="KW-0067">ATP-binding</keyword>
<dbReference type="PROSITE" id="PS00211">
    <property type="entry name" value="ABC_TRANSPORTER_1"/>
    <property type="match status" value="2"/>
</dbReference>
<name>Q0CBB6_ASPTN</name>
<dbReference type="GeneID" id="4353930"/>
<dbReference type="VEuPathDB" id="FungiDB:ATEG_09018"/>
<evidence type="ECO:0000256" key="4">
    <source>
        <dbReference type="ARBA" id="ARBA00022741"/>
    </source>
</evidence>
<dbReference type="SMART" id="SM00382">
    <property type="entry name" value="AAA"/>
    <property type="match status" value="2"/>
</dbReference>
<evidence type="ECO:0000256" key="7">
    <source>
        <dbReference type="ARBA" id="ARBA00023136"/>
    </source>
</evidence>
<feature type="transmembrane region" description="Helical" evidence="9">
    <location>
        <begin position="146"/>
        <end position="170"/>
    </location>
</feature>
<dbReference type="InterPro" id="IPR039421">
    <property type="entry name" value="Type_1_exporter"/>
</dbReference>
<dbReference type="InterPro" id="IPR017871">
    <property type="entry name" value="ABC_transporter-like_CS"/>
</dbReference>
<feature type="compositionally biased region" description="Basic and acidic residues" evidence="8">
    <location>
        <begin position="619"/>
        <end position="632"/>
    </location>
</feature>
<feature type="transmembrane region" description="Helical" evidence="9">
    <location>
        <begin position="123"/>
        <end position="140"/>
    </location>
</feature>
<evidence type="ECO:0000313" key="14">
    <source>
        <dbReference type="Proteomes" id="UP000007963"/>
    </source>
</evidence>
<comment type="similarity">
    <text evidence="2">Belongs to the ABC transporter superfamily. ABCB family. Multidrug resistance exporter (TC 3.A.1.201) subfamily.</text>
</comment>
<dbReference type="InterPro" id="IPR003593">
    <property type="entry name" value="AAA+_ATPase"/>
</dbReference>
<dbReference type="Gene3D" id="3.40.50.300">
    <property type="entry name" value="P-loop containing nucleotide triphosphate hydrolases"/>
    <property type="match status" value="2"/>
</dbReference>